<comment type="caution">
    <text evidence="1">The sequence shown here is derived from an EMBL/GenBank/DDBJ whole genome shotgun (WGS) entry which is preliminary data.</text>
</comment>
<proteinExistence type="predicted"/>
<evidence type="ECO:0000313" key="1">
    <source>
        <dbReference type="EMBL" id="KAJ9541755.1"/>
    </source>
</evidence>
<dbReference type="Proteomes" id="UP001172457">
    <property type="component" value="Chromosome 7"/>
</dbReference>
<evidence type="ECO:0000313" key="2">
    <source>
        <dbReference type="Proteomes" id="UP001172457"/>
    </source>
</evidence>
<accession>A0AA38SFE1</accession>
<keyword evidence="2" id="KW-1185">Reference proteome</keyword>
<name>A0AA38SFE1_9ASTR</name>
<dbReference type="AlphaFoldDB" id="A0AA38SFE1"/>
<evidence type="ECO:0008006" key="3">
    <source>
        <dbReference type="Google" id="ProtNLM"/>
    </source>
</evidence>
<gene>
    <name evidence="1" type="ORF">OSB04_028261</name>
</gene>
<sequence>MVATFMRLEKFTLGVNKFMVSQAIWVVGSPMMLVGAESEFGAVNFLKSVKPFGGLFGFSGLQFKIIVSFLKTFVAEFSRNMPSQMITIDKFTGKNNFSLWRIKMRALLKQQGIWTSLSCERPDEMTESEFAKQDEKAHSTILLSLADEVIYEVADEESAASLYPLKIDSCD</sequence>
<dbReference type="EMBL" id="JARYMX010000007">
    <property type="protein sequence ID" value="KAJ9541755.1"/>
    <property type="molecule type" value="Genomic_DNA"/>
</dbReference>
<organism evidence="1 2">
    <name type="scientific">Centaurea solstitialis</name>
    <name type="common">yellow star-thistle</name>
    <dbReference type="NCBI Taxonomy" id="347529"/>
    <lineage>
        <taxon>Eukaryota</taxon>
        <taxon>Viridiplantae</taxon>
        <taxon>Streptophyta</taxon>
        <taxon>Embryophyta</taxon>
        <taxon>Tracheophyta</taxon>
        <taxon>Spermatophyta</taxon>
        <taxon>Magnoliopsida</taxon>
        <taxon>eudicotyledons</taxon>
        <taxon>Gunneridae</taxon>
        <taxon>Pentapetalae</taxon>
        <taxon>asterids</taxon>
        <taxon>campanulids</taxon>
        <taxon>Asterales</taxon>
        <taxon>Asteraceae</taxon>
        <taxon>Carduoideae</taxon>
        <taxon>Cardueae</taxon>
        <taxon>Centaureinae</taxon>
        <taxon>Centaurea</taxon>
    </lineage>
</organism>
<protein>
    <recommendedName>
        <fullName evidence="3">DUF4219 domain-containing protein</fullName>
    </recommendedName>
</protein>
<reference evidence="1" key="1">
    <citation type="submission" date="2023-03" db="EMBL/GenBank/DDBJ databases">
        <title>Chromosome-scale reference genome and RAD-based genetic map of yellow starthistle (Centaurea solstitialis) reveal putative structural variation and QTLs associated with invader traits.</title>
        <authorList>
            <person name="Reatini B."/>
            <person name="Cang F.A."/>
            <person name="Jiang Q."/>
            <person name="Mckibben M.T.W."/>
            <person name="Barker M.S."/>
            <person name="Rieseberg L.H."/>
            <person name="Dlugosch K.M."/>
        </authorList>
    </citation>
    <scope>NUCLEOTIDE SEQUENCE</scope>
    <source>
        <strain evidence="1">CAN-66</strain>
        <tissue evidence="1">Leaf</tissue>
    </source>
</reference>